<sequence length="74" mass="8352">MSNPDLTALSDEDLRSRYRAISDELSRRHELEAGPQRVREICERRCELGGDPQVLADEIHTVAHEHEAAQADDA</sequence>
<evidence type="ECO:0000313" key="1">
    <source>
        <dbReference type="EMBL" id="MCS5479846.1"/>
    </source>
</evidence>
<dbReference type="EMBL" id="JANWTC010000006">
    <property type="protein sequence ID" value="MCS5479846.1"/>
    <property type="molecule type" value="Genomic_DNA"/>
</dbReference>
<comment type="caution">
    <text evidence="1">The sequence shown here is derived from an EMBL/GenBank/DDBJ whole genome shotgun (WGS) entry which is preliminary data.</text>
</comment>
<organism evidence="1 2">
    <name type="scientific">Corynebacterium lemuris</name>
    <dbReference type="NCBI Taxonomy" id="1859292"/>
    <lineage>
        <taxon>Bacteria</taxon>
        <taxon>Bacillati</taxon>
        <taxon>Actinomycetota</taxon>
        <taxon>Actinomycetes</taxon>
        <taxon>Mycobacteriales</taxon>
        <taxon>Corynebacteriaceae</taxon>
        <taxon>Corynebacterium</taxon>
    </lineage>
</organism>
<name>A0ABT2FXG2_9CORY</name>
<dbReference type="RefSeq" id="WP_259427917.1">
    <property type="nucleotide sequence ID" value="NZ_JANWTC010000006.1"/>
</dbReference>
<reference evidence="1 2" key="1">
    <citation type="submission" date="2022-08" db="EMBL/GenBank/DDBJ databases">
        <title>YIM 101645 draft genome.</title>
        <authorList>
            <person name="Chen X."/>
        </authorList>
    </citation>
    <scope>NUCLEOTIDE SEQUENCE [LARGE SCALE GENOMIC DNA]</scope>
    <source>
        <strain evidence="1 2">YIM 101645</strain>
    </source>
</reference>
<proteinExistence type="predicted"/>
<evidence type="ECO:0000313" key="2">
    <source>
        <dbReference type="Proteomes" id="UP001205965"/>
    </source>
</evidence>
<gene>
    <name evidence="1" type="ORF">NYP18_09255</name>
</gene>
<accession>A0ABT2FXG2</accession>
<protein>
    <submittedName>
        <fullName evidence="1">Uncharacterized protein</fullName>
    </submittedName>
</protein>
<keyword evidence="2" id="KW-1185">Reference proteome</keyword>
<dbReference type="Proteomes" id="UP001205965">
    <property type="component" value="Unassembled WGS sequence"/>
</dbReference>